<accession>A0A1E5NZS3</accession>
<sequence length="279" mass="30798">MNEIAKINVSHDAETSGTLTFSEIAQVLKPKTVAEAWLSWAERTGLLRRVVPFTCSTCGYKLLQQLEHAQFDPPCPRCGRSISHPFKSSAVSFEYRLAEPLRRAIDDDSVYHALIMRWLVAVLGDRRNYLVGAHPGVEFRRAGQLIGEADILVLLADGSMIPVEVKRHGAALTTEEVRKLRIIADALGSPTIMLGAGDSRSNCPADTLALDTDDGQCRIITQEYWLNPTPHATFGWADLPHPAPATVPDVTAHEDNFANQLVDAERISFGDVDPVRSFW</sequence>
<reference evidence="1 2" key="1">
    <citation type="submission" date="2016-08" db="EMBL/GenBank/DDBJ databases">
        <title>Complete genome sequence of Streptomyces agglomeratus strain 6-3-2, a novel anti-MRSA actinomycete isolated from Wuli of Tebit, China.</title>
        <authorList>
            <person name="Chen X."/>
        </authorList>
    </citation>
    <scope>NUCLEOTIDE SEQUENCE [LARGE SCALE GENOMIC DNA]</scope>
    <source>
        <strain evidence="1 2">6-3-2</strain>
    </source>
</reference>
<protein>
    <submittedName>
        <fullName evidence="1">Uncharacterized protein</fullName>
    </submittedName>
</protein>
<evidence type="ECO:0000313" key="1">
    <source>
        <dbReference type="EMBL" id="OEJ21681.1"/>
    </source>
</evidence>
<proteinExistence type="predicted"/>
<organism evidence="1 2">
    <name type="scientific">Streptomyces agglomeratus</name>
    <dbReference type="NCBI Taxonomy" id="285458"/>
    <lineage>
        <taxon>Bacteria</taxon>
        <taxon>Bacillati</taxon>
        <taxon>Actinomycetota</taxon>
        <taxon>Actinomycetes</taxon>
        <taxon>Kitasatosporales</taxon>
        <taxon>Streptomycetaceae</taxon>
        <taxon>Streptomyces</taxon>
    </lineage>
</organism>
<comment type="caution">
    <text evidence="1">The sequence shown here is derived from an EMBL/GenBank/DDBJ whole genome shotgun (WGS) entry which is preliminary data.</text>
</comment>
<name>A0A1E5NZS3_9ACTN</name>
<dbReference type="Proteomes" id="UP000095759">
    <property type="component" value="Unassembled WGS sequence"/>
</dbReference>
<dbReference type="EMBL" id="MEHJ01000002">
    <property type="protein sequence ID" value="OEJ21681.1"/>
    <property type="molecule type" value="Genomic_DNA"/>
</dbReference>
<evidence type="ECO:0000313" key="2">
    <source>
        <dbReference type="Proteomes" id="UP000095759"/>
    </source>
</evidence>
<keyword evidence="2" id="KW-1185">Reference proteome</keyword>
<dbReference type="AlphaFoldDB" id="A0A1E5NZS3"/>
<gene>
    <name evidence="1" type="ORF">AS594_39960</name>
</gene>